<gene>
    <name evidence="3" type="ORF">HMPREF1218_2202</name>
</gene>
<feature type="compositionally biased region" description="Basic and acidic residues" evidence="2">
    <location>
        <begin position="92"/>
        <end position="101"/>
    </location>
</feature>
<evidence type="ECO:0000256" key="1">
    <source>
        <dbReference type="SAM" id="Coils"/>
    </source>
</evidence>
<evidence type="ECO:0000313" key="4">
    <source>
        <dbReference type="Proteomes" id="UP000016600"/>
    </source>
</evidence>
<protein>
    <submittedName>
        <fullName evidence="3">Uncharacterized protein</fullName>
    </submittedName>
</protein>
<dbReference type="PATRIC" id="fig|1081904.3.peg.1082"/>
<dbReference type="EMBL" id="AWET01000022">
    <property type="protein sequence ID" value="ERK02166.1"/>
    <property type="molecule type" value="Genomic_DNA"/>
</dbReference>
<evidence type="ECO:0000313" key="3">
    <source>
        <dbReference type="EMBL" id="ERK02166.1"/>
    </source>
</evidence>
<accession>U2LCZ1</accession>
<reference evidence="3 4" key="1">
    <citation type="submission" date="2013-08" db="EMBL/GenBank/DDBJ databases">
        <authorList>
            <person name="Durkin A.S."/>
            <person name="Haft D.R."/>
            <person name="McCorrison J."/>
            <person name="Torralba M."/>
            <person name="Gillis M."/>
            <person name="Haft D.H."/>
            <person name="Methe B."/>
            <person name="Sutton G."/>
            <person name="Nelson K.E."/>
        </authorList>
    </citation>
    <scope>NUCLEOTIDE SEQUENCE [LARGE SCALE GENOMIC DNA]</scope>
    <source>
        <strain evidence="3 4">F0068</strain>
    </source>
</reference>
<name>U2LCZ1_9BACT</name>
<evidence type="ECO:0000256" key="2">
    <source>
        <dbReference type="SAM" id="MobiDB-lite"/>
    </source>
</evidence>
<dbReference type="RefSeq" id="WP_021583755.1">
    <property type="nucleotide sequence ID" value="NZ_AWET01000022.1"/>
</dbReference>
<proteinExistence type="predicted"/>
<dbReference type="AlphaFoldDB" id="U2LCZ1"/>
<keyword evidence="1" id="KW-0175">Coiled coil</keyword>
<feature type="coiled-coil region" evidence="1">
    <location>
        <begin position="179"/>
        <end position="206"/>
    </location>
</feature>
<comment type="caution">
    <text evidence="3">The sequence shown here is derived from an EMBL/GenBank/DDBJ whole genome shotgun (WGS) entry which is preliminary data.</text>
</comment>
<feature type="region of interest" description="Disordered" evidence="2">
    <location>
        <begin position="77"/>
        <end position="104"/>
    </location>
</feature>
<keyword evidence="4" id="KW-1185">Reference proteome</keyword>
<sequence length="233" mass="26412">MITAFLLNILLLFSILWVAMGLVYTFHRWRSGCSTLHKVAPQTNTQQDTPQAAEEHVLVGKSKGLTTQIIAATSDVEATEKSSEESANVIAEKNEDSHEQTEESEIAVDYTLEEVDEEEVLREEILWQDNATTDVSPTSILTRDLVRLNHWHKQDDSLDEEDETEVVHTLQSLKGTDLLAQYKAQLSQEERVHQKLLQAIDKAETEEQEGETVPQFFSGDKTETTAHPLNYYL</sequence>
<organism evidence="3 4">
    <name type="scientific">Hoylesella pleuritidis F0068</name>
    <dbReference type="NCBI Taxonomy" id="1081904"/>
    <lineage>
        <taxon>Bacteria</taxon>
        <taxon>Pseudomonadati</taxon>
        <taxon>Bacteroidota</taxon>
        <taxon>Bacteroidia</taxon>
        <taxon>Bacteroidales</taxon>
        <taxon>Prevotellaceae</taxon>
        <taxon>Hoylesella</taxon>
    </lineage>
</organism>
<dbReference type="Proteomes" id="UP000016600">
    <property type="component" value="Unassembled WGS sequence"/>
</dbReference>